<dbReference type="EMBL" id="KB932881">
    <property type="protein sequence ID" value="EOO03013.1"/>
    <property type="molecule type" value="Genomic_DNA"/>
</dbReference>
<dbReference type="GO" id="GO:0004672">
    <property type="term" value="F:protein kinase activity"/>
    <property type="evidence" value="ECO:0007669"/>
    <property type="project" value="InterPro"/>
</dbReference>
<feature type="domain" description="Protein kinase" evidence="2">
    <location>
        <begin position="142"/>
        <end position="543"/>
    </location>
</feature>
<name>R8BUE8_PHAM7</name>
<feature type="compositionally biased region" description="Low complexity" evidence="1">
    <location>
        <begin position="134"/>
        <end position="145"/>
    </location>
</feature>
<feature type="compositionally biased region" description="Basic and acidic residues" evidence="1">
    <location>
        <begin position="124"/>
        <end position="133"/>
    </location>
</feature>
<dbReference type="GO" id="GO:0005524">
    <property type="term" value="F:ATP binding"/>
    <property type="evidence" value="ECO:0007669"/>
    <property type="project" value="InterPro"/>
</dbReference>
<sequence length="543" mass="60899">MMDPSSALAGVEFCYRLQIDFIQRISKSLDAEHRRVLNDTLGRLATTLSSAISKIQKVHDKTSDARPGFLAFASRVRRGKYVLVKSTLDEVILELEDWQRRFDPSFYLIMRIADPVIDEQLKEATKQAKEQRRTASAASATAGAGNHQGQGSPAQSSSRTARVNERSPLTIADGVRNVLRPDPPHVSIFLPHQPLETISIPFSKAQAACRRTHAGTQWFILDTLHIRPTSNVNAVTEDVRKLARKLSRADPLTFGLLNCKGAMRMLDAQRRGVIGFHLILRAPEGMEILQSLRQVLLNSPVSGNTGPDGIGTEGMSMSLTRRVRIAKELGKSISYVHTFNFVHKNISPESILLFEDLSSSHSATFLVGFDDFRSVDGGTALIGDVSWEKNVYRHPSRQGEFPEEAYRMQHDVYSLGVCLLEIGLWESFVDYTTDDPPLPRYGKSYNNFMIWVRGQSEESDQQSSNASYMGFMASKLKEYLVLLARSQLPQKMGDRYAEIVVSCLTCLDEEGNGFDDWDPDEDDIRLGVRFNDRILGRLNEIII</sequence>
<keyword evidence="4" id="KW-1185">Reference proteome</keyword>
<dbReference type="HOGENOM" id="CLU_028627_0_0_1"/>
<dbReference type="PROSITE" id="PS50011">
    <property type="entry name" value="PROTEIN_KINASE_DOM"/>
    <property type="match status" value="1"/>
</dbReference>
<feature type="compositionally biased region" description="Polar residues" evidence="1">
    <location>
        <begin position="147"/>
        <end position="161"/>
    </location>
</feature>
<dbReference type="PANTHER" id="PTHR37542:SF1">
    <property type="entry name" value="PRION-INHIBITION AND PROPAGATION HELO DOMAIN-CONTAINING PROTEIN"/>
    <property type="match status" value="1"/>
</dbReference>
<dbReference type="eggNOG" id="ENOG502QUMI">
    <property type="taxonomic scope" value="Eukaryota"/>
</dbReference>
<dbReference type="KEGG" id="tmn:UCRPA7_1455"/>
<evidence type="ECO:0000313" key="3">
    <source>
        <dbReference type="EMBL" id="EOO03013.1"/>
    </source>
</evidence>
<evidence type="ECO:0000259" key="2">
    <source>
        <dbReference type="PROSITE" id="PS50011"/>
    </source>
</evidence>
<dbReference type="PANTHER" id="PTHR37542">
    <property type="entry name" value="HELO DOMAIN-CONTAINING PROTEIN-RELATED"/>
    <property type="match status" value="1"/>
</dbReference>
<organism evidence="3 4">
    <name type="scientific">Phaeoacremonium minimum (strain UCR-PA7)</name>
    <name type="common">Esca disease fungus</name>
    <name type="synonym">Togninia minima</name>
    <dbReference type="NCBI Taxonomy" id="1286976"/>
    <lineage>
        <taxon>Eukaryota</taxon>
        <taxon>Fungi</taxon>
        <taxon>Dikarya</taxon>
        <taxon>Ascomycota</taxon>
        <taxon>Pezizomycotina</taxon>
        <taxon>Sordariomycetes</taxon>
        <taxon>Sordariomycetidae</taxon>
        <taxon>Togniniales</taxon>
        <taxon>Togniniaceae</taxon>
        <taxon>Phaeoacremonium</taxon>
    </lineage>
</organism>
<feature type="region of interest" description="Disordered" evidence="1">
    <location>
        <begin position="124"/>
        <end position="167"/>
    </location>
</feature>
<dbReference type="Proteomes" id="UP000014074">
    <property type="component" value="Unassembled WGS sequence"/>
</dbReference>
<protein>
    <submittedName>
        <fullName evidence="3">Putative het-s domain protein</fullName>
    </submittedName>
</protein>
<dbReference type="OrthoDB" id="1911848at2759"/>
<dbReference type="Gene3D" id="1.10.510.10">
    <property type="entry name" value="Transferase(Phosphotransferase) domain 1"/>
    <property type="match status" value="1"/>
</dbReference>
<dbReference type="InterPro" id="IPR011009">
    <property type="entry name" value="Kinase-like_dom_sf"/>
</dbReference>
<dbReference type="InterPro" id="IPR000719">
    <property type="entry name" value="Prot_kinase_dom"/>
</dbReference>
<evidence type="ECO:0000256" key="1">
    <source>
        <dbReference type="SAM" id="MobiDB-lite"/>
    </source>
</evidence>
<dbReference type="GeneID" id="19321604"/>
<accession>R8BUE8</accession>
<dbReference type="RefSeq" id="XP_007912226.1">
    <property type="nucleotide sequence ID" value="XM_007914035.1"/>
</dbReference>
<dbReference type="AlphaFoldDB" id="R8BUE8"/>
<dbReference type="SUPFAM" id="SSF56112">
    <property type="entry name" value="Protein kinase-like (PK-like)"/>
    <property type="match status" value="1"/>
</dbReference>
<proteinExistence type="predicted"/>
<evidence type="ECO:0000313" key="4">
    <source>
        <dbReference type="Proteomes" id="UP000014074"/>
    </source>
</evidence>
<gene>
    <name evidence="3" type="ORF">UCRPA7_1455</name>
</gene>
<reference evidence="4" key="1">
    <citation type="journal article" date="2013" name="Genome Announc.">
        <title>Draft genome sequence of the ascomycete Phaeoacremonium aleophilum strain UCR-PA7, a causal agent of the esca disease complex in grapevines.</title>
        <authorList>
            <person name="Blanco-Ulate B."/>
            <person name="Rolshausen P."/>
            <person name="Cantu D."/>
        </authorList>
    </citation>
    <scope>NUCLEOTIDE SEQUENCE [LARGE SCALE GENOMIC DNA]</scope>
    <source>
        <strain evidence="4">UCR-PA7</strain>
    </source>
</reference>